<dbReference type="Pfam" id="PF01423">
    <property type="entry name" value="LSM"/>
    <property type="match status" value="1"/>
</dbReference>
<dbReference type="InterPro" id="IPR010920">
    <property type="entry name" value="LSM_dom_sf"/>
</dbReference>
<dbReference type="InterPro" id="IPR047575">
    <property type="entry name" value="Sm"/>
</dbReference>
<dbReference type="PANTHER" id="PTHR10701">
    <property type="entry name" value="SMALL NUCLEAR RIBONUCLEOPROTEIN-ASSOCIATED PROTEIN B AND N"/>
    <property type="match status" value="1"/>
</dbReference>
<dbReference type="Proteomes" id="UP001445076">
    <property type="component" value="Unassembled WGS sequence"/>
</dbReference>
<dbReference type="PANTHER" id="PTHR10701:SF5">
    <property type="entry name" value="N-ALPHA-ACETYLTRANSFERASE 38, NATC AUXILIARY SUBUNIT"/>
    <property type="match status" value="1"/>
</dbReference>
<organism evidence="3 4">
    <name type="scientific">Cherax quadricarinatus</name>
    <name type="common">Australian red claw crayfish</name>
    <dbReference type="NCBI Taxonomy" id="27406"/>
    <lineage>
        <taxon>Eukaryota</taxon>
        <taxon>Metazoa</taxon>
        <taxon>Ecdysozoa</taxon>
        <taxon>Arthropoda</taxon>
        <taxon>Crustacea</taxon>
        <taxon>Multicrustacea</taxon>
        <taxon>Malacostraca</taxon>
        <taxon>Eumalacostraca</taxon>
        <taxon>Eucarida</taxon>
        <taxon>Decapoda</taxon>
        <taxon>Pleocyemata</taxon>
        <taxon>Astacidea</taxon>
        <taxon>Parastacoidea</taxon>
        <taxon>Parastacidae</taxon>
        <taxon>Cherax</taxon>
    </lineage>
</organism>
<keyword evidence="4" id="KW-1185">Reference proteome</keyword>
<comment type="caution">
    <text evidence="3">The sequence shown here is derived from an EMBL/GenBank/DDBJ whole genome shotgun (WGS) entry which is preliminary data.</text>
</comment>
<dbReference type="PROSITE" id="PS52002">
    <property type="entry name" value="SM"/>
    <property type="match status" value="1"/>
</dbReference>
<dbReference type="EMBL" id="JARKIK010000037">
    <property type="protein sequence ID" value="KAK8739155.1"/>
    <property type="molecule type" value="Genomic_DNA"/>
</dbReference>
<gene>
    <name evidence="3" type="ORF">OTU49_003505</name>
</gene>
<name>A0AAW0X3T6_CHEQU</name>
<dbReference type="AlphaFoldDB" id="A0AAW0X3T6"/>
<dbReference type="InterPro" id="IPR034110">
    <property type="entry name" value="LSMD1_Sm"/>
</dbReference>
<dbReference type="InterPro" id="IPR050914">
    <property type="entry name" value="snRNP_SmB/NAA38-like"/>
</dbReference>
<accession>A0AAW0X3T6</accession>
<protein>
    <recommendedName>
        <fullName evidence="2">Sm domain-containing protein</fullName>
    </recommendedName>
</protein>
<proteinExistence type="inferred from homology"/>
<feature type="domain" description="Sm" evidence="2">
    <location>
        <begin position="36"/>
        <end position="125"/>
    </location>
</feature>
<sequence length="136" mass="15295">MKTSGDFRDHLVDLTETGNKAGDLNIDKQPQRKSTPGRMKLEKWLHSSMKIEMTDGRTLVGSFVCTDRDNNIILGSCTEHLRPDELETTLLRTYTEDGREEEPRVLGLAMIPGRHIVSICIDEASQPPQPPTSLYT</sequence>
<evidence type="ECO:0000259" key="2">
    <source>
        <dbReference type="PROSITE" id="PS52002"/>
    </source>
</evidence>
<dbReference type="Gene3D" id="2.30.30.100">
    <property type="match status" value="1"/>
</dbReference>
<dbReference type="GO" id="GO:0003723">
    <property type="term" value="F:RNA binding"/>
    <property type="evidence" value="ECO:0007669"/>
    <property type="project" value="InterPro"/>
</dbReference>
<evidence type="ECO:0000313" key="3">
    <source>
        <dbReference type="EMBL" id="KAK8739155.1"/>
    </source>
</evidence>
<reference evidence="3 4" key="1">
    <citation type="journal article" date="2024" name="BMC Genomics">
        <title>Genome assembly of redclaw crayfish (Cherax quadricarinatus) provides insights into its immune adaptation and hypoxia tolerance.</title>
        <authorList>
            <person name="Liu Z."/>
            <person name="Zheng J."/>
            <person name="Li H."/>
            <person name="Fang K."/>
            <person name="Wang S."/>
            <person name="He J."/>
            <person name="Zhou D."/>
            <person name="Weng S."/>
            <person name="Chi M."/>
            <person name="Gu Z."/>
            <person name="He J."/>
            <person name="Li F."/>
            <person name="Wang M."/>
        </authorList>
    </citation>
    <scope>NUCLEOTIDE SEQUENCE [LARGE SCALE GENOMIC DNA]</scope>
    <source>
        <strain evidence="3">ZL_2023a</strain>
    </source>
</reference>
<evidence type="ECO:0000313" key="4">
    <source>
        <dbReference type="Proteomes" id="UP001445076"/>
    </source>
</evidence>
<dbReference type="GO" id="GO:0031417">
    <property type="term" value="C:NatC complex"/>
    <property type="evidence" value="ECO:0007669"/>
    <property type="project" value="InterPro"/>
</dbReference>
<dbReference type="SUPFAM" id="SSF50182">
    <property type="entry name" value="Sm-like ribonucleoproteins"/>
    <property type="match status" value="1"/>
</dbReference>
<dbReference type="InterPro" id="IPR001163">
    <property type="entry name" value="Sm_dom_euk/arc"/>
</dbReference>
<dbReference type="FunFam" id="2.30.30.100:FF:000028">
    <property type="entry name" value="N-alpha-acetyltransferase 38, NatC auxiliary subunit"/>
    <property type="match status" value="1"/>
</dbReference>
<dbReference type="CDD" id="cd06168">
    <property type="entry name" value="LSMD1"/>
    <property type="match status" value="1"/>
</dbReference>
<comment type="similarity">
    <text evidence="1">Belongs to the snRNP Sm proteins family.</text>
</comment>
<evidence type="ECO:0000256" key="1">
    <source>
        <dbReference type="ARBA" id="ARBA00006850"/>
    </source>
</evidence>
<dbReference type="SMART" id="SM00651">
    <property type="entry name" value="Sm"/>
    <property type="match status" value="1"/>
</dbReference>